<evidence type="ECO:0000256" key="9">
    <source>
        <dbReference type="SAM" id="MobiDB-lite"/>
    </source>
</evidence>
<evidence type="ECO:0000313" key="11">
    <source>
        <dbReference type="Proteomes" id="UP000256345"/>
    </source>
</evidence>
<comment type="caution">
    <text evidence="10">The sequence shown here is derived from an EMBL/GenBank/DDBJ whole genome shotgun (WGS) entry which is preliminary data.</text>
</comment>
<dbReference type="PANTHER" id="PTHR46208">
    <property type="entry name" value="MITOCHONDRIAL IMPORT RECEPTOR SUBUNIT TOM70"/>
    <property type="match status" value="1"/>
</dbReference>
<keyword evidence="5" id="KW-1133">Transmembrane helix</keyword>
<gene>
    <name evidence="10" type="ORF">ATI61_118193</name>
</gene>
<evidence type="ECO:0000256" key="6">
    <source>
        <dbReference type="ARBA" id="ARBA00023136"/>
    </source>
</evidence>
<dbReference type="PROSITE" id="PS51257">
    <property type="entry name" value="PROKAR_LIPOPROTEIN"/>
    <property type="match status" value="1"/>
</dbReference>
<evidence type="ECO:0000256" key="5">
    <source>
        <dbReference type="ARBA" id="ARBA00022989"/>
    </source>
</evidence>
<keyword evidence="3" id="KW-0677">Repeat</keyword>
<proteinExistence type="inferred from homology"/>
<dbReference type="RefSeq" id="WP_082175309.1">
    <property type="nucleotide sequence ID" value="NZ_CP011509.1"/>
</dbReference>
<sequence length="464" mass="51397">MRLPSPDSRRTAGRRLRSWAGVAVLGLGLVTGCRHGAAAERPLDARAQAREYLEKKQPERALPLLEAEAARAPEDLELARMLTEAQVKAGHTDAWITELLRRNAQAERAVNHYMLGLAYFSRASDAGGPAVAAFERAVELKPDEPELHYRLGLARLESEQYAAAVGPLRRAAELAPERAGIRLPLAKALHRTGDAAGAVAALGALVRMSPSPAEVATARALMDQIADPFARFPKAAEPKLEEGLRYLRELDAPHPAIVAFEEILRDYPDLAVVHALMGLAWQRLDDAGRAVEEFKRSIELAPEDGKNHFYLGELYLGRQRPEAARPHLEKAVELNPLLDVAWFRLGDIHLEQRNLKAAGESFRVLTYLAPDEEAPRGKLALVRQLEGDWAGAERELLHVVDKNPDNLEFTLRLGILFTEQAKQSSRPEERKEAAGKAERWLRKVLESQPENAMASRALQQLKSP</sequence>
<dbReference type="EMBL" id="QUMU01000018">
    <property type="protein sequence ID" value="REG22988.1"/>
    <property type="molecule type" value="Genomic_DNA"/>
</dbReference>
<dbReference type="PANTHER" id="PTHR46208:SF1">
    <property type="entry name" value="MITOCHONDRIAL IMPORT RECEPTOR SUBUNIT TOM70"/>
    <property type="match status" value="1"/>
</dbReference>
<evidence type="ECO:0000256" key="8">
    <source>
        <dbReference type="PROSITE-ProRule" id="PRU00339"/>
    </source>
</evidence>
<evidence type="ECO:0000256" key="4">
    <source>
        <dbReference type="ARBA" id="ARBA00022803"/>
    </source>
</evidence>
<dbReference type="Pfam" id="PF14559">
    <property type="entry name" value="TPR_19"/>
    <property type="match status" value="1"/>
</dbReference>
<keyword evidence="2" id="KW-0812">Transmembrane</keyword>
<dbReference type="SUPFAM" id="SSF48452">
    <property type="entry name" value="TPR-like"/>
    <property type="match status" value="2"/>
</dbReference>
<reference evidence="10 11" key="1">
    <citation type="submission" date="2018-08" db="EMBL/GenBank/DDBJ databases">
        <title>Genomic Encyclopedia of Archaeal and Bacterial Type Strains, Phase II (KMG-II): from individual species to whole genera.</title>
        <authorList>
            <person name="Goeker M."/>
        </authorList>
    </citation>
    <scope>NUCLEOTIDE SEQUENCE [LARGE SCALE GENOMIC DNA]</scope>
    <source>
        <strain evidence="10 11">DSM 2261</strain>
    </source>
</reference>
<evidence type="ECO:0000313" key="10">
    <source>
        <dbReference type="EMBL" id="REG22988.1"/>
    </source>
</evidence>
<keyword evidence="11" id="KW-1185">Reference proteome</keyword>
<dbReference type="Pfam" id="PF13432">
    <property type="entry name" value="TPR_16"/>
    <property type="match status" value="1"/>
</dbReference>
<dbReference type="Proteomes" id="UP000256345">
    <property type="component" value="Unassembled WGS sequence"/>
</dbReference>
<feature type="repeat" description="TPR" evidence="8">
    <location>
        <begin position="145"/>
        <end position="178"/>
    </location>
</feature>
<dbReference type="SMART" id="SM00028">
    <property type="entry name" value="TPR"/>
    <property type="match status" value="5"/>
</dbReference>
<evidence type="ECO:0000256" key="1">
    <source>
        <dbReference type="ARBA" id="ARBA00004167"/>
    </source>
</evidence>
<evidence type="ECO:0000256" key="2">
    <source>
        <dbReference type="ARBA" id="ARBA00022692"/>
    </source>
</evidence>
<dbReference type="Gene3D" id="1.25.40.10">
    <property type="entry name" value="Tetratricopeptide repeat domain"/>
    <property type="match status" value="2"/>
</dbReference>
<feature type="region of interest" description="Disordered" evidence="9">
    <location>
        <begin position="445"/>
        <end position="464"/>
    </location>
</feature>
<keyword evidence="6" id="KW-0472">Membrane</keyword>
<organism evidence="10 11">
    <name type="scientific">Archangium gephyra</name>
    <dbReference type="NCBI Taxonomy" id="48"/>
    <lineage>
        <taxon>Bacteria</taxon>
        <taxon>Pseudomonadati</taxon>
        <taxon>Myxococcota</taxon>
        <taxon>Myxococcia</taxon>
        <taxon>Myxococcales</taxon>
        <taxon>Cystobacterineae</taxon>
        <taxon>Archangiaceae</taxon>
        <taxon>Archangium</taxon>
    </lineage>
</organism>
<feature type="repeat" description="TPR" evidence="8">
    <location>
        <begin position="339"/>
        <end position="372"/>
    </location>
</feature>
<feature type="repeat" description="TPR" evidence="8">
    <location>
        <begin position="305"/>
        <end position="338"/>
    </location>
</feature>
<accession>A0ABX9JNH2</accession>
<comment type="subcellular location">
    <subcellularLocation>
        <location evidence="1">Membrane</location>
        <topology evidence="1">Single-pass membrane protein</topology>
    </subcellularLocation>
</comment>
<comment type="similarity">
    <text evidence="7">Belongs to the Tom70 family.</text>
</comment>
<dbReference type="InterPro" id="IPR011990">
    <property type="entry name" value="TPR-like_helical_dom_sf"/>
</dbReference>
<dbReference type="InterPro" id="IPR019734">
    <property type="entry name" value="TPR_rpt"/>
</dbReference>
<evidence type="ECO:0000256" key="3">
    <source>
        <dbReference type="ARBA" id="ARBA00022737"/>
    </source>
</evidence>
<feature type="repeat" description="TPR" evidence="8">
    <location>
        <begin position="271"/>
        <end position="304"/>
    </location>
</feature>
<evidence type="ECO:0000256" key="7">
    <source>
        <dbReference type="ARBA" id="ARBA00038030"/>
    </source>
</evidence>
<dbReference type="PROSITE" id="PS50005">
    <property type="entry name" value="TPR"/>
    <property type="match status" value="4"/>
</dbReference>
<keyword evidence="4 8" id="KW-0802">TPR repeat</keyword>
<name>A0ABX9JNH2_9BACT</name>
<protein>
    <submittedName>
        <fullName evidence="10">Tfp pilus assembly protein PilF</fullName>
    </submittedName>
</protein>